<dbReference type="AlphaFoldDB" id="A0A9D4Z4S9"/>
<feature type="non-terminal residue" evidence="1">
    <location>
        <position position="1"/>
    </location>
</feature>
<evidence type="ECO:0000313" key="1">
    <source>
        <dbReference type="EMBL" id="KAI5059786.1"/>
    </source>
</evidence>
<dbReference type="EMBL" id="JABFUD020000025">
    <property type="protein sequence ID" value="KAI5059786.1"/>
    <property type="molecule type" value="Genomic_DNA"/>
</dbReference>
<proteinExistence type="predicted"/>
<evidence type="ECO:0000313" key="2">
    <source>
        <dbReference type="Proteomes" id="UP000886520"/>
    </source>
</evidence>
<reference evidence="1" key="1">
    <citation type="submission" date="2021-01" db="EMBL/GenBank/DDBJ databases">
        <title>Adiantum capillus-veneris genome.</title>
        <authorList>
            <person name="Fang Y."/>
            <person name="Liao Q."/>
        </authorList>
    </citation>
    <scope>NUCLEOTIDE SEQUENCE</scope>
    <source>
        <strain evidence="1">H3</strain>
        <tissue evidence="1">Leaf</tissue>
    </source>
</reference>
<gene>
    <name evidence="1" type="ORF">GOP47_0026105</name>
</gene>
<accession>A0A9D4Z4S9</accession>
<organism evidence="1 2">
    <name type="scientific">Adiantum capillus-veneris</name>
    <name type="common">Maidenhair fern</name>
    <dbReference type="NCBI Taxonomy" id="13818"/>
    <lineage>
        <taxon>Eukaryota</taxon>
        <taxon>Viridiplantae</taxon>
        <taxon>Streptophyta</taxon>
        <taxon>Embryophyta</taxon>
        <taxon>Tracheophyta</taxon>
        <taxon>Polypodiopsida</taxon>
        <taxon>Polypodiidae</taxon>
        <taxon>Polypodiales</taxon>
        <taxon>Pteridineae</taxon>
        <taxon>Pteridaceae</taxon>
        <taxon>Vittarioideae</taxon>
        <taxon>Adiantum</taxon>
    </lineage>
</organism>
<sequence>EKWREAVDSMLFMENQLQGCMSHMEQMASMQLVHVSNTLTQSSSSIKDWLQDIMYPALELQHHADAREQLKYTNREMANMRSTITWQEDMLKTHQRAHELRKQTYEQLTKETRMLKDSDVEKIGCGT</sequence>
<comment type="caution">
    <text evidence="1">The sequence shown here is derived from an EMBL/GenBank/DDBJ whole genome shotgun (WGS) entry which is preliminary data.</text>
</comment>
<keyword evidence="2" id="KW-1185">Reference proteome</keyword>
<protein>
    <submittedName>
        <fullName evidence="1">Uncharacterized protein</fullName>
    </submittedName>
</protein>
<name>A0A9D4Z4S9_ADICA</name>
<dbReference type="Proteomes" id="UP000886520">
    <property type="component" value="Chromosome 25"/>
</dbReference>